<accession>A0A5J6N5M0</accession>
<evidence type="ECO:0000313" key="4">
    <source>
        <dbReference type="Proteomes" id="UP000325797"/>
    </source>
</evidence>
<keyword evidence="4" id="KW-1185">Reference proteome</keyword>
<gene>
    <name evidence="3" type="ORF">FRZ61_46450</name>
</gene>
<feature type="domain" description="DUF1638" evidence="2">
    <location>
        <begin position="48"/>
        <end position="206"/>
    </location>
</feature>
<organism evidence="3 4">
    <name type="scientific">Hypericibacter adhaerens</name>
    <dbReference type="NCBI Taxonomy" id="2602016"/>
    <lineage>
        <taxon>Bacteria</taxon>
        <taxon>Pseudomonadati</taxon>
        <taxon>Pseudomonadota</taxon>
        <taxon>Alphaproteobacteria</taxon>
        <taxon>Rhodospirillales</taxon>
        <taxon>Dongiaceae</taxon>
        <taxon>Hypericibacter</taxon>
    </lineage>
</organism>
<proteinExistence type="predicted"/>
<dbReference type="OrthoDB" id="9814689at2"/>
<protein>
    <recommendedName>
        <fullName evidence="2">DUF1638 domain-containing protein</fullName>
    </recommendedName>
</protein>
<dbReference type="Pfam" id="PF07796">
    <property type="entry name" value="DUF1638"/>
    <property type="match status" value="1"/>
</dbReference>
<sequence length="233" mass="25914">MGTGIPELSATTDMDKAPTTLIIACGALAREILAVIERAGWTNLSITCLPAIWHNYPDRIPEGVRQKIRENRDRYDRLLVLYADCGTGGELDRVLEEEGGVERIAGPHCYEFYAGSAAFAAMHEAELGTFYLTDYLVRQFDKLIIEGLALDRHPELREAYFGNYKKLIYLAQRDDPALDTRAEAAAARLGLAYERRFTGYGELQSFIEEAQRMLPPGNTAPASPSDKTAARSH</sequence>
<dbReference type="AlphaFoldDB" id="A0A5J6N5M0"/>
<name>A0A5J6N5M0_9PROT</name>
<dbReference type="InterPro" id="IPR012437">
    <property type="entry name" value="DUF1638"/>
</dbReference>
<feature type="region of interest" description="Disordered" evidence="1">
    <location>
        <begin position="214"/>
        <end position="233"/>
    </location>
</feature>
<dbReference type="EMBL" id="CP042582">
    <property type="protein sequence ID" value="QEX24704.1"/>
    <property type="molecule type" value="Genomic_DNA"/>
</dbReference>
<evidence type="ECO:0000313" key="3">
    <source>
        <dbReference type="EMBL" id="QEX24704.1"/>
    </source>
</evidence>
<evidence type="ECO:0000256" key="1">
    <source>
        <dbReference type="SAM" id="MobiDB-lite"/>
    </source>
</evidence>
<dbReference type="Proteomes" id="UP000325797">
    <property type="component" value="Chromosome"/>
</dbReference>
<evidence type="ECO:0000259" key="2">
    <source>
        <dbReference type="Pfam" id="PF07796"/>
    </source>
</evidence>
<dbReference type="KEGG" id="hadh:FRZ61_46450"/>
<reference evidence="3 4" key="1">
    <citation type="submission" date="2019-08" db="EMBL/GenBank/DDBJ databases">
        <title>Hyperibacter terrae gen. nov., sp. nov. and Hyperibacter viscosus sp. nov., two new members in the family Rhodospirillaceae isolated from the rhizosphere of Hypericum perforatum.</title>
        <authorList>
            <person name="Noviana Z."/>
        </authorList>
    </citation>
    <scope>NUCLEOTIDE SEQUENCE [LARGE SCALE GENOMIC DNA]</scope>
    <source>
        <strain evidence="3 4">R5959</strain>
    </source>
</reference>
<dbReference type="RefSeq" id="WP_151119958.1">
    <property type="nucleotide sequence ID" value="NZ_CP042582.1"/>
</dbReference>